<proteinExistence type="predicted"/>
<evidence type="ECO:0000256" key="1">
    <source>
        <dbReference type="SAM" id="MobiDB-lite"/>
    </source>
</evidence>
<reference evidence="3" key="1">
    <citation type="submission" date="2014-03" db="EMBL/GenBank/DDBJ databases">
        <title>The Genome Sequence of Puccinia striiformis f. sp. tritici PST-78.</title>
        <authorList>
            <consortium name="The Broad Institute Genome Sequencing Platform"/>
            <person name="Cuomo C."/>
            <person name="Hulbert S."/>
            <person name="Chen X."/>
            <person name="Walker B."/>
            <person name="Young S.K."/>
            <person name="Zeng Q."/>
            <person name="Gargeya S."/>
            <person name="Fitzgerald M."/>
            <person name="Haas B."/>
            <person name="Abouelleil A."/>
            <person name="Alvarado L."/>
            <person name="Arachchi H.M."/>
            <person name="Berlin A.M."/>
            <person name="Chapman S.B."/>
            <person name="Goldberg J."/>
            <person name="Griggs A."/>
            <person name="Gujja S."/>
            <person name="Hansen M."/>
            <person name="Howarth C."/>
            <person name="Imamovic A."/>
            <person name="Larimer J."/>
            <person name="McCowan C."/>
            <person name="Montmayeur A."/>
            <person name="Murphy C."/>
            <person name="Neiman D."/>
            <person name="Pearson M."/>
            <person name="Priest M."/>
            <person name="Roberts A."/>
            <person name="Saif S."/>
            <person name="Shea T."/>
            <person name="Sisk P."/>
            <person name="Sykes S."/>
            <person name="Wortman J."/>
            <person name="Nusbaum C."/>
            <person name="Birren B."/>
        </authorList>
    </citation>
    <scope>NUCLEOTIDE SEQUENCE [LARGE SCALE GENOMIC DNA]</scope>
    <source>
        <strain evidence="3">race PST-78</strain>
    </source>
</reference>
<dbReference type="EMBL" id="AJIL01000751">
    <property type="protein sequence ID" value="KNE88893.1"/>
    <property type="molecule type" value="Genomic_DNA"/>
</dbReference>
<feature type="region of interest" description="Disordered" evidence="1">
    <location>
        <begin position="339"/>
        <end position="398"/>
    </location>
</feature>
<dbReference type="Proteomes" id="UP000054564">
    <property type="component" value="Unassembled WGS sequence"/>
</dbReference>
<organism evidence="2 3">
    <name type="scientific">Puccinia striiformis f. sp. tritici PST-78</name>
    <dbReference type="NCBI Taxonomy" id="1165861"/>
    <lineage>
        <taxon>Eukaryota</taxon>
        <taxon>Fungi</taxon>
        <taxon>Dikarya</taxon>
        <taxon>Basidiomycota</taxon>
        <taxon>Pucciniomycotina</taxon>
        <taxon>Pucciniomycetes</taxon>
        <taxon>Pucciniales</taxon>
        <taxon>Pucciniaceae</taxon>
        <taxon>Puccinia</taxon>
    </lineage>
</organism>
<comment type="caution">
    <text evidence="2">The sequence shown here is derived from an EMBL/GenBank/DDBJ whole genome shotgun (WGS) entry which is preliminary data.</text>
</comment>
<feature type="compositionally biased region" description="Gly residues" evidence="1">
    <location>
        <begin position="389"/>
        <end position="398"/>
    </location>
</feature>
<evidence type="ECO:0000313" key="2">
    <source>
        <dbReference type="EMBL" id="KNE88893.1"/>
    </source>
</evidence>
<gene>
    <name evidence="2" type="ORF">PSTG_17662</name>
</gene>
<keyword evidence="3" id="KW-1185">Reference proteome</keyword>
<protein>
    <submittedName>
        <fullName evidence="2">Uncharacterized protein</fullName>
    </submittedName>
</protein>
<sequence length="398" mass="44619">MKNISAEQQEQALNSGAIPTVTSTDVEKKLIWKKIEEAQIAGDDILARILLRAYGDLDSSSRPALVKTCLADPVLLTVDQGSIASAIAKGKTQMEDGIIYAVGTVFSHQYIGFVPFFDENIKELKAPLPLTIFDREWQKEAFEYHIQFKGSKSTDKTYKGLPWLSEWTQTCSKWTQNHRAFHLTFRDVYNKVIFTEKLLKHKENCDTIGDQYGFNMTAFRQDSIVEVCYTRVRTNLETRWLDNHYAAGGLHSMINPDTGRPRRLLRSQSHDVRTGGDGMVLHGSRLTNYGSGQHYQPGHFGGSFIPGPMNMHLDYPYQPNNNTGNYEQTYHNAGNVYAGGAPSFPRNGNNYHFPGPPQGPQKRARGYQGTNFKNGYVDRRAPKKDKGKAGGSSVGGKK</sequence>
<name>A0A0L0UPF6_9BASI</name>
<dbReference type="AlphaFoldDB" id="A0A0L0UPF6"/>
<accession>A0A0L0UPF6</accession>
<evidence type="ECO:0000313" key="3">
    <source>
        <dbReference type="Proteomes" id="UP000054564"/>
    </source>
</evidence>